<dbReference type="InterPro" id="IPR004176">
    <property type="entry name" value="Clp_R_N"/>
</dbReference>
<dbReference type="PROSITE" id="PS51903">
    <property type="entry name" value="CLP_R"/>
    <property type="match status" value="1"/>
</dbReference>
<keyword evidence="4" id="KW-1185">Reference proteome</keyword>
<accession>A0ABT8IRX4</accession>
<dbReference type="Gene3D" id="1.10.1780.10">
    <property type="entry name" value="Clp, N-terminal domain"/>
    <property type="match status" value="1"/>
</dbReference>
<dbReference type="RefSeq" id="WP_301214867.1">
    <property type="nucleotide sequence ID" value="NZ_JAROCB010000001.1"/>
</dbReference>
<proteinExistence type="predicted"/>
<dbReference type="InterPro" id="IPR036628">
    <property type="entry name" value="Clp_N_dom_sf"/>
</dbReference>
<keyword evidence="3" id="KW-0645">Protease</keyword>
<gene>
    <name evidence="3" type="ORF">P5G59_00225</name>
</gene>
<evidence type="ECO:0000313" key="4">
    <source>
        <dbReference type="Proteomes" id="UP001174210"/>
    </source>
</evidence>
<dbReference type="SUPFAM" id="SSF81923">
    <property type="entry name" value="Double Clp-N motif"/>
    <property type="match status" value="2"/>
</dbReference>
<dbReference type="Proteomes" id="UP001174210">
    <property type="component" value="Unassembled WGS sequence"/>
</dbReference>
<protein>
    <submittedName>
        <fullName evidence="3">Clp protease N-terminal domain-containing protein</fullName>
    </submittedName>
</protein>
<name>A0ABT8IRX4_9MICO</name>
<feature type="domain" description="Clp R" evidence="2">
    <location>
        <begin position="13"/>
        <end position="169"/>
    </location>
</feature>
<evidence type="ECO:0000256" key="1">
    <source>
        <dbReference type="PROSITE-ProRule" id="PRU01251"/>
    </source>
</evidence>
<keyword evidence="3" id="KW-0378">Hydrolase</keyword>
<organism evidence="3 4">
    <name type="scientific">Leifsonia virtsii</name>
    <dbReference type="NCBI Taxonomy" id="3035915"/>
    <lineage>
        <taxon>Bacteria</taxon>
        <taxon>Bacillati</taxon>
        <taxon>Actinomycetota</taxon>
        <taxon>Actinomycetes</taxon>
        <taxon>Micrococcales</taxon>
        <taxon>Microbacteriaceae</taxon>
        <taxon>Leifsonia</taxon>
    </lineage>
</organism>
<dbReference type="GO" id="GO:0008233">
    <property type="term" value="F:peptidase activity"/>
    <property type="evidence" value="ECO:0007669"/>
    <property type="project" value="UniProtKB-KW"/>
</dbReference>
<evidence type="ECO:0000313" key="3">
    <source>
        <dbReference type="EMBL" id="MDN4595554.1"/>
    </source>
</evidence>
<comment type="caution">
    <text evidence="3">The sequence shown here is derived from an EMBL/GenBank/DDBJ whole genome shotgun (WGS) entry which is preliminary data.</text>
</comment>
<keyword evidence="1" id="KW-0677">Repeat</keyword>
<evidence type="ECO:0000259" key="2">
    <source>
        <dbReference type="PROSITE" id="PS51903"/>
    </source>
</evidence>
<sequence length="169" mass="17818">MSDIPPGSVSNLPGQPLSRTLRPIVIRSIVEAQERHSPAVEAEHLLLALSRDGSVPVREALASVGFDHDGLAAALDAERAASLRVAGVSPLPAERLLAAPSLTRPRWGASAREALTRAHRIAGAHHRQRMDQFQLLAALLGLELGTVPRAVALAGVDPRALLASARRAS</sequence>
<reference evidence="3" key="1">
    <citation type="submission" date="2023-03" db="EMBL/GenBank/DDBJ databases">
        <title>MT1 and MT2 Draft Genomes of Novel Species.</title>
        <authorList>
            <person name="Venkateswaran K."/>
        </authorList>
    </citation>
    <scope>NUCLEOTIDE SEQUENCE</scope>
    <source>
        <strain evidence="3">F6_8S_P_1A</strain>
    </source>
</reference>
<dbReference type="EMBL" id="JAROCB010000001">
    <property type="protein sequence ID" value="MDN4595554.1"/>
    <property type="molecule type" value="Genomic_DNA"/>
</dbReference>
<dbReference type="GO" id="GO:0006508">
    <property type="term" value="P:proteolysis"/>
    <property type="evidence" value="ECO:0007669"/>
    <property type="project" value="UniProtKB-KW"/>
</dbReference>